<feature type="non-terminal residue" evidence="2">
    <location>
        <position position="1"/>
    </location>
</feature>
<evidence type="ECO:0000313" key="3">
    <source>
        <dbReference type="Proteomes" id="UP001283361"/>
    </source>
</evidence>
<dbReference type="AlphaFoldDB" id="A0AAE0Z5R6"/>
<name>A0AAE0Z5R6_9GAST</name>
<dbReference type="EMBL" id="JAWDGP010004585">
    <property type="protein sequence ID" value="KAK3763235.1"/>
    <property type="molecule type" value="Genomic_DNA"/>
</dbReference>
<feature type="region of interest" description="Disordered" evidence="1">
    <location>
        <begin position="1"/>
        <end position="23"/>
    </location>
</feature>
<feature type="compositionally biased region" description="Basic and acidic residues" evidence="1">
    <location>
        <begin position="1"/>
        <end position="11"/>
    </location>
</feature>
<dbReference type="Proteomes" id="UP001283361">
    <property type="component" value="Unassembled WGS sequence"/>
</dbReference>
<evidence type="ECO:0000313" key="2">
    <source>
        <dbReference type="EMBL" id="KAK3763235.1"/>
    </source>
</evidence>
<reference evidence="2" key="1">
    <citation type="journal article" date="2023" name="G3 (Bethesda)">
        <title>A reference genome for the long-term kleptoplast-retaining sea slug Elysia crispata morphotype clarki.</title>
        <authorList>
            <person name="Eastman K.E."/>
            <person name="Pendleton A.L."/>
            <person name="Shaikh M.A."/>
            <person name="Suttiyut T."/>
            <person name="Ogas R."/>
            <person name="Tomko P."/>
            <person name="Gavelis G."/>
            <person name="Widhalm J.R."/>
            <person name="Wisecaver J.H."/>
        </authorList>
    </citation>
    <scope>NUCLEOTIDE SEQUENCE</scope>
    <source>
        <strain evidence="2">ECLA1</strain>
    </source>
</reference>
<protein>
    <submittedName>
        <fullName evidence="2">Uncharacterized protein</fullName>
    </submittedName>
</protein>
<comment type="caution">
    <text evidence="2">The sequence shown here is derived from an EMBL/GenBank/DDBJ whole genome shotgun (WGS) entry which is preliminary data.</text>
</comment>
<accession>A0AAE0Z5R6</accession>
<evidence type="ECO:0000256" key="1">
    <source>
        <dbReference type="SAM" id="MobiDB-lite"/>
    </source>
</evidence>
<keyword evidence="3" id="KW-1185">Reference proteome</keyword>
<gene>
    <name evidence="2" type="ORF">RRG08_062665</name>
</gene>
<organism evidence="2 3">
    <name type="scientific">Elysia crispata</name>
    <name type="common">lettuce slug</name>
    <dbReference type="NCBI Taxonomy" id="231223"/>
    <lineage>
        <taxon>Eukaryota</taxon>
        <taxon>Metazoa</taxon>
        <taxon>Spiralia</taxon>
        <taxon>Lophotrochozoa</taxon>
        <taxon>Mollusca</taxon>
        <taxon>Gastropoda</taxon>
        <taxon>Heterobranchia</taxon>
        <taxon>Euthyneura</taxon>
        <taxon>Panpulmonata</taxon>
        <taxon>Sacoglossa</taxon>
        <taxon>Placobranchoidea</taxon>
        <taxon>Plakobranchidae</taxon>
        <taxon>Elysia</taxon>
    </lineage>
</organism>
<sequence length="54" mass="6028">RRLRRSAELEMLHPTQSPTSAPVRPELAELAVCTQPENLITAGALYKDELLLDL</sequence>
<proteinExistence type="predicted"/>